<name>A0AAN5CVY3_9BILA</name>
<feature type="non-terminal residue" evidence="1">
    <location>
        <position position="1"/>
    </location>
</feature>
<gene>
    <name evidence="1" type="ORF">PMAYCL1PPCAC_21767</name>
</gene>
<accession>A0AAN5CVY3</accession>
<reference evidence="2" key="1">
    <citation type="submission" date="2022-10" db="EMBL/GenBank/DDBJ databases">
        <title>Genome assembly of Pristionchus species.</title>
        <authorList>
            <person name="Yoshida K."/>
            <person name="Sommer R.J."/>
        </authorList>
    </citation>
    <scope>NUCLEOTIDE SEQUENCE [LARGE SCALE GENOMIC DNA]</scope>
    <source>
        <strain evidence="2">RS5460</strain>
    </source>
</reference>
<evidence type="ECO:0000313" key="1">
    <source>
        <dbReference type="EMBL" id="GMR51572.1"/>
    </source>
</evidence>
<dbReference type="EMBL" id="BTRK01000005">
    <property type="protein sequence ID" value="GMR51572.1"/>
    <property type="molecule type" value="Genomic_DNA"/>
</dbReference>
<comment type="caution">
    <text evidence="1">The sequence shown here is derived from an EMBL/GenBank/DDBJ whole genome shotgun (WGS) entry which is preliminary data.</text>
</comment>
<keyword evidence="2" id="KW-1185">Reference proteome</keyword>
<organism evidence="1 2">
    <name type="scientific">Pristionchus mayeri</name>
    <dbReference type="NCBI Taxonomy" id="1317129"/>
    <lineage>
        <taxon>Eukaryota</taxon>
        <taxon>Metazoa</taxon>
        <taxon>Ecdysozoa</taxon>
        <taxon>Nematoda</taxon>
        <taxon>Chromadorea</taxon>
        <taxon>Rhabditida</taxon>
        <taxon>Rhabditina</taxon>
        <taxon>Diplogasteromorpha</taxon>
        <taxon>Diplogasteroidea</taxon>
        <taxon>Neodiplogasteridae</taxon>
        <taxon>Pristionchus</taxon>
    </lineage>
</organism>
<protein>
    <submittedName>
        <fullName evidence="1">Uncharacterized protein</fullName>
    </submittedName>
</protein>
<sequence length="74" mass="8424">GSAMDVRACFCRSNQYNGVLMNLTKIKDQPSISCHENTIDHCFGTSCRYETAPWTSDVKRICQNSFPNNDVFKE</sequence>
<evidence type="ECO:0000313" key="2">
    <source>
        <dbReference type="Proteomes" id="UP001328107"/>
    </source>
</evidence>
<dbReference type="AlphaFoldDB" id="A0AAN5CVY3"/>
<proteinExistence type="predicted"/>
<dbReference type="Proteomes" id="UP001328107">
    <property type="component" value="Unassembled WGS sequence"/>
</dbReference>